<accession>A0AAD8BA74</accession>
<evidence type="ECO:0000313" key="3">
    <source>
        <dbReference type="Proteomes" id="UP001233172"/>
    </source>
</evidence>
<reference evidence="2" key="1">
    <citation type="journal article" date="2023" name="PLoS Negl. Trop. Dis.">
        <title>A genome sequence for Biomphalaria pfeifferi, the major vector snail for the human-infecting parasite Schistosoma mansoni.</title>
        <authorList>
            <person name="Bu L."/>
            <person name="Lu L."/>
            <person name="Laidemitt M.R."/>
            <person name="Zhang S.M."/>
            <person name="Mutuku M."/>
            <person name="Mkoji G."/>
            <person name="Steinauer M."/>
            <person name="Loker E.S."/>
        </authorList>
    </citation>
    <scope>NUCLEOTIDE SEQUENCE</scope>
    <source>
        <strain evidence="2">KasaAsao</strain>
    </source>
</reference>
<protein>
    <submittedName>
        <fullName evidence="2">Uncharacterized protein</fullName>
    </submittedName>
</protein>
<feature type="region of interest" description="Disordered" evidence="1">
    <location>
        <begin position="1"/>
        <end position="21"/>
    </location>
</feature>
<gene>
    <name evidence="2" type="ORF">Bpfe_020977</name>
</gene>
<sequence>MESLRCTPGMRGEREGVMFPGGVDEESQLMCALGEGGGARPCKGVDSGASKSNAANLPESLPHPRLPSASPVLTVTLRELHLPSDGSLASTQTVQK</sequence>
<keyword evidence="3" id="KW-1185">Reference proteome</keyword>
<name>A0AAD8BA74_BIOPF</name>
<dbReference type="EMBL" id="JASAOG010000124">
    <property type="protein sequence ID" value="KAK0049605.1"/>
    <property type="molecule type" value="Genomic_DNA"/>
</dbReference>
<organism evidence="2 3">
    <name type="scientific">Biomphalaria pfeifferi</name>
    <name type="common">Bloodfluke planorb</name>
    <name type="synonym">Freshwater snail</name>
    <dbReference type="NCBI Taxonomy" id="112525"/>
    <lineage>
        <taxon>Eukaryota</taxon>
        <taxon>Metazoa</taxon>
        <taxon>Spiralia</taxon>
        <taxon>Lophotrochozoa</taxon>
        <taxon>Mollusca</taxon>
        <taxon>Gastropoda</taxon>
        <taxon>Heterobranchia</taxon>
        <taxon>Euthyneura</taxon>
        <taxon>Panpulmonata</taxon>
        <taxon>Hygrophila</taxon>
        <taxon>Lymnaeoidea</taxon>
        <taxon>Planorbidae</taxon>
        <taxon>Biomphalaria</taxon>
    </lineage>
</organism>
<proteinExistence type="predicted"/>
<reference evidence="2" key="2">
    <citation type="submission" date="2023-04" db="EMBL/GenBank/DDBJ databases">
        <authorList>
            <person name="Bu L."/>
            <person name="Lu L."/>
            <person name="Laidemitt M.R."/>
            <person name="Zhang S.M."/>
            <person name="Mutuku M."/>
            <person name="Mkoji G."/>
            <person name="Steinauer M."/>
            <person name="Loker E.S."/>
        </authorList>
    </citation>
    <scope>NUCLEOTIDE SEQUENCE</scope>
    <source>
        <strain evidence="2">KasaAsao</strain>
        <tissue evidence="2">Whole Snail</tissue>
    </source>
</reference>
<evidence type="ECO:0000313" key="2">
    <source>
        <dbReference type="EMBL" id="KAK0049605.1"/>
    </source>
</evidence>
<dbReference type="Proteomes" id="UP001233172">
    <property type="component" value="Unassembled WGS sequence"/>
</dbReference>
<comment type="caution">
    <text evidence="2">The sequence shown here is derived from an EMBL/GenBank/DDBJ whole genome shotgun (WGS) entry which is preliminary data.</text>
</comment>
<dbReference type="AlphaFoldDB" id="A0AAD8BA74"/>
<feature type="region of interest" description="Disordered" evidence="1">
    <location>
        <begin position="42"/>
        <end position="68"/>
    </location>
</feature>
<evidence type="ECO:0000256" key="1">
    <source>
        <dbReference type="SAM" id="MobiDB-lite"/>
    </source>
</evidence>